<gene>
    <name evidence="2" type="ORF">UV8b_04176</name>
</gene>
<feature type="region of interest" description="Disordered" evidence="1">
    <location>
        <begin position="64"/>
        <end position="146"/>
    </location>
</feature>
<reference evidence="2" key="1">
    <citation type="submission" date="2020-03" db="EMBL/GenBank/DDBJ databases">
        <title>A mixture of massive structural variations and highly conserved coding sequences in Ustilaginoidea virens genome.</title>
        <authorList>
            <person name="Zhang K."/>
            <person name="Zhao Z."/>
            <person name="Zhang Z."/>
            <person name="Li Y."/>
            <person name="Hsiang T."/>
            <person name="Sun W."/>
        </authorList>
    </citation>
    <scope>NUCLEOTIDE SEQUENCE</scope>
    <source>
        <strain evidence="2">UV-8b</strain>
    </source>
</reference>
<dbReference type="EMBL" id="CP072755">
    <property type="protein sequence ID" value="QUC19935.1"/>
    <property type="molecule type" value="Genomic_DNA"/>
</dbReference>
<dbReference type="GeneID" id="66064954"/>
<dbReference type="RefSeq" id="XP_042997608.1">
    <property type="nucleotide sequence ID" value="XM_043141674.1"/>
</dbReference>
<evidence type="ECO:0000313" key="3">
    <source>
        <dbReference type="Proteomes" id="UP000027002"/>
    </source>
</evidence>
<name>A0A8E5HRB4_USTVR</name>
<organism evidence="2 3">
    <name type="scientific">Ustilaginoidea virens</name>
    <name type="common">Rice false smut fungus</name>
    <name type="synonym">Villosiclava virens</name>
    <dbReference type="NCBI Taxonomy" id="1159556"/>
    <lineage>
        <taxon>Eukaryota</taxon>
        <taxon>Fungi</taxon>
        <taxon>Dikarya</taxon>
        <taxon>Ascomycota</taxon>
        <taxon>Pezizomycotina</taxon>
        <taxon>Sordariomycetes</taxon>
        <taxon>Hypocreomycetidae</taxon>
        <taxon>Hypocreales</taxon>
        <taxon>Clavicipitaceae</taxon>
        <taxon>Ustilaginoidea</taxon>
    </lineage>
</organism>
<evidence type="ECO:0000256" key="1">
    <source>
        <dbReference type="SAM" id="MobiDB-lite"/>
    </source>
</evidence>
<protein>
    <submittedName>
        <fullName evidence="2">Uncharacterized protein</fullName>
    </submittedName>
</protein>
<evidence type="ECO:0000313" key="2">
    <source>
        <dbReference type="EMBL" id="QUC19935.1"/>
    </source>
</evidence>
<feature type="compositionally biased region" description="Polar residues" evidence="1">
    <location>
        <begin position="78"/>
        <end position="93"/>
    </location>
</feature>
<dbReference type="Proteomes" id="UP000027002">
    <property type="component" value="Chromosome 3"/>
</dbReference>
<proteinExistence type="predicted"/>
<dbReference type="KEGG" id="uvi:66064954"/>
<feature type="compositionally biased region" description="Basic residues" evidence="1">
    <location>
        <begin position="21"/>
        <end position="32"/>
    </location>
</feature>
<dbReference type="AlphaFoldDB" id="A0A8E5HRB4"/>
<accession>A0A8E5HRB4</accession>
<feature type="region of interest" description="Disordered" evidence="1">
    <location>
        <begin position="1"/>
        <end position="32"/>
    </location>
</feature>
<sequence>MGYNGHRSEALRCQRRVGMASKKKKKKKKKDWRQRLERLKVFWKSVEMMDGWMGMGWDLGLQVAGGRQVADSRKAPDSTAQHSTAQHTASQDQGICVEQGTAPDTKDQQGPARPARTSKASKDQQGQQGQQGRHGRHQSQPYTGRA</sequence>
<feature type="compositionally biased region" description="Basic and acidic residues" evidence="1">
    <location>
        <begin position="1"/>
        <end position="12"/>
    </location>
</feature>
<keyword evidence="3" id="KW-1185">Reference proteome</keyword>